<dbReference type="NCBIfam" id="TIGR01297">
    <property type="entry name" value="CDF"/>
    <property type="match status" value="1"/>
</dbReference>
<dbReference type="EMBL" id="QDKL01000003">
    <property type="protein sequence ID" value="RZF20817.1"/>
    <property type="molecule type" value="Genomic_DNA"/>
</dbReference>
<sequence>MTKRLPLKTELLSRESAIKKVLLITFFLNIAVALIKLFAGIQFDFLSLRSSGIESLFDGSSNILGLITIAIAAKPSDRRHNYGHYKFENLGALIIALMLFGSSIKLGIDYHDFVFSGEQTRGLFGAIPILSILISIAVSAFVSSYEGRKGRELNSKILIADSGHTFGDMVISIGVLISIVCAKFEIFIVDYIVGGLIIFYLFYLAIQITLDNLNDLLDVSPVIKDRYLKALEDMQYVRDIHEFRARGNTTWMQIDFHLLLDPKLSLTKAHEISHEVEDRLRSLLKDYCRDIDILIHIEPDDETHED</sequence>
<keyword evidence="5 7" id="KW-1133">Transmembrane helix</keyword>
<evidence type="ECO:0000256" key="4">
    <source>
        <dbReference type="ARBA" id="ARBA00022692"/>
    </source>
</evidence>
<keyword evidence="11" id="KW-1185">Reference proteome</keyword>
<accession>A0ABY0IDW6</accession>
<evidence type="ECO:0000256" key="2">
    <source>
        <dbReference type="ARBA" id="ARBA00008114"/>
    </source>
</evidence>
<feature type="transmembrane region" description="Helical" evidence="7">
    <location>
        <begin position="186"/>
        <end position="206"/>
    </location>
</feature>
<name>A0ABY0IDW6_9BACT</name>
<feature type="transmembrane region" description="Helical" evidence="7">
    <location>
        <begin position="85"/>
        <end position="104"/>
    </location>
</feature>
<feature type="transmembrane region" description="Helical" evidence="7">
    <location>
        <begin position="157"/>
        <end position="180"/>
    </location>
</feature>
<feature type="domain" description="Cation efflux protein transmembrane" evidence="8">
    <location>
        <begin position="22"/>
        <end position="217"/>
    </location>
</feature>
<reference evidence="11" key="1">
    <citation type="journal article" date="2019" name="Int. J. Syst. Evol. Microbiol.">
        <title>Halobacteriovorax valvorus sp. nov., a novel prokaryotic predator isolated from coastal seawater of China.</title>
        <authorList>
            <person name="Chen M.-X."/>
        </authorList>
    </citation>
    <scope>NUCLEOTIDE SEQUENCE [LARGE SCALE GENOMIC DNA]</scope>
    <source>
        <strain evidence="11">BL9</strain>
    </source>
</reference>
<dbReference type="Pfam" id="PF16916">
    <property type="entry name" value="ZT_dimer"/>
    <property type="match status" value="1"/>
</dbReference>
<feature type="transmembrane region" description="Helical" evidence="7">
    <location>
        <begin position="55"/>
        <end position="73"/>
    </location>
</feature>
<dbReference type="Gene3D" id="3.30.70.1350">
    <property type="entry name" value="Cation efflux protein, cytoplasmic domain"/>
    <property type="match status" value="1"/>
</dbReference>
<evidence type="ECO:0000256" key="6">
    <source>
        <dbReference type="ARBA" id="ARBA00023136"/>
    </source>
</evidence>
<organism evidence="10 11">
    <name type="scientific">Halobacteriovorax vibrionivorans</name>
    <dbReference type="NCBI Taxonomy" id="2152716"/>
    <lineage>
        <taxon>Bacteria</taxon>
        <taxon>Pseudomonadati</taxon>
        <taxon>Bdellovibrionota</taxon>
        <taxon>Bacteriovoracia</taxon>
        <taxon>Bacteriovoracales</taxon>
        <taxon>Halobacteriovoraceae</taxon>
        <taxon>Halobacteriovorax</taxon>
    </lineage>
</organism>
<evidence type="ECO:0000259" key="9">
    <source>
        <dbReference type="Pfam" id="PF16916"/>
    </source>
</evidence>
<protein>
    <submittedName>
        <fullName evidence="10">Cation transporter</fullName>
    </submittedName>
</protein>
<dbReference type="PANTHER" id="PTHR43840:SF15">
    <property type="entry name" value="MITOCHONDRIAL METAL TRANSPORTER 1-RELATED"/>
    <property type="match status" value="1"/>
</dbReference>
<feature type="transmembrane region" description="Helical" evidence="7">
    <location>
        <begin position="124"/>
        <end position="145"/>
    </location>
</feature>
<dbReference type="InterPro" id="IPR050291">
    <property type="entry name" value="CDF_Transporter"/>
</dbReference>
<evidence type="ECO:0000256" key="1">
    <source>
        <dbReference type="ARBA" id="ARBA00004141"/>
    </source>
</evidence>
<evidence type="ECO:0000256" key="5">
    <source>
        <dbReference type="ARBA" id="ARBA00022989"/>
    </source>
</evidence>
<keyword evidence="3" id="KW-0813">Transport</keyword>
<dbReference type="Gene3D" id="1.20.1510.10">
    <property type="entry name" value="Cation efflux protein transmembrane domain"/>
    <property type="match status" value="1"/>
</dbReference>
<evidence type="ECO:0000313" key="11">
    <source>
        <dbReference type="Proteomes" id="UP000443582"/>
    </source>
</evidence>
<proteinExistence type="inferred from homology"/>
<comment type="caution">
    <text evidence="10">The sequence shown here is derived from an EMBL/GenBank/DDBJ whole genome shotgun (WGS) entry which is preliminary data.</text>
</comment>
<feature type="domain" description="Cation efflux protein cytoplasmic" evidence="9">
    <location>
        <begin position="225"/>
        <end position="299"/>
    </location>
</feature>
<evidence type="ECO:0000313" key="10">
    <source>
        <dbReference type="EMBL" id="RZF20817.1"/>
    </source>
</evidence>
<comment type="similarity">
    <text evidence="2">Belongs to the cation diffusion facilitator (CDF) transporter (TC 2.A.4) family.</text>
</comment>
<evidence type="ECO:0000259" key="8">
    <source>
        <dbReference type="Pfam" id="PF01545"/>
    </source>
</evidence>
<dbReference type="Pfam" id="PF01545">
    <property type="entry name" value="Cation_efflux"/>
    <property type="match status" value="1"/>
</dbReference>
<dbReference type="SUPFAM" id="SSF160240">
    <property type="entry name" value="Cation efflux protein cytoplasmic domain-like"/>
    <property type="match status" value="1"/>
</dbReference>
<keyword evidence="4 7" id="KW-0812">Transmembrane</keyword>
<comment type="subcellular location">
    <subcellularLocation>
        <location evidence="1">Membrane</location>
        <topology evidence="1">Multi-pass membrane protein</topology>
    </subcellularLocation>
</comment>
<gene>
    <name evidence="10" type="ORF">DAY19_12590</name>
</gene>
<dbReference type="SUPFAM" id="SSF161111">
    <property type="entry name" value="Cation efflux protein transmembrane domain-like"/>
    <property type="match status" value="1"/>
</dbReference>
<keyword evidence="6 7" id="KW-0472">Membrane</keyword>
<dbReference type="InterPro" id="IPR036837">
    <property type="entry name" value="Cation_efflux_CTD_sf"/>
</dbReference>
<dbReference type="InterPro" id="IPR027470">
    <property type="entry name" value="Cation_efflux_CTD"/>
</dbReference>
<evidence type="ECO:0000256" key="3">
    <source>
        <dbReference type="ARBA" id="ARBA00022448"/>
    </source>
</evidence>
<dbReference type="PANTHER" id="PTHR43840">
    <property type="entry name" value="MITOCHONDRIAL METAL TRANSPORTER 1-RELATED"/>
    <property type="match status" value="1"/>
</dbReference>
<dbReference type="InterPro" id="IPR002524">
    <property type="entry name" value="Cation_efflux"/>
</dbReference>
<feature type="transmembrane region" description="Helical" evidence="7">
    <location>
        <begin position="21"/>
        <end position="43"/>
    </location>
</feature>
<evidence type="ECO:0000256" key="7">
    <source>
        <dbReference type="SAM" id="Phobius"/>
    </source>
</evidence>
<dbReference type="Proteomes" id="UP000443582">
    <property type="component" value="Unassembled WGS sequence"/>
</dbReference>
<dbReference type="InterPro" id="IPR058533">
    <property type="entry name" value="Cation_efflux_TM"/>
</dbReference>
<dbReference type="InterPro" id="IPR027469">
    <property type="entry name" value="Cation_efflux_TMD_sf"/>
</dbReference>